<dbReference type="EMBL" id="AEYP01088881">
    <property type="status" value="NOT_ANNOTATED_CDS"/>
    <property type="molecule type" value="Genomic_DNA"/>
</dbReference>
<dbReference type="HOGENOM" id="CLU_2359153_0_0_1"/>
<evidence type="ECO:0000256" key="1">
    <source>
        <dbReference type="SAM" id="MobiDB-lite"/>
    </source>
</evidence>
<feature type="region of interest" description="Disordered" evidence="1">
    <location>
        <begin position="1"/>
        <end position="38"/>
    </location>
</feature>
<proteinExistence type="predicted"/>
<feature type="compositionally biased region" description="Basic residues" evidence="1">
    <location>
        <begin position="1"/>
        <end position="10"/>
    </location>
</feature>
<name>M3Y5I7_MUSPF</name>
<organism evidence="2">
    <name type="scientific">Mustela putorius furo</name>
    <name type="common">European domestic ferret</name>
    <name type="synonym">Mustela furo</name>
    <dbReference type="NCBI Taxonomy" id="9669"/>
    <lineage>
        <taxon>Eukaryota</taxon>
        <taxon>Metazoa</taxon>
        <taxon>Chordata</taxon>
        <taxon>Craniata</taxon>
        <taxon>Vertebrata</taxon>
        <taxon>Euteleostomi</taxon>
        <taxon>Mammalia</taxon>
        <taxon>Eutheria</taxon>
        <taxon>Laurasiatheria</taxon>
        <taxon>Carnivora</taxon>
        <taxon>Caniformia</taxon>
        <taxon>Musteloidea</taxon>
        <taxon>Mustelidae</taxon>
        <taxon>Mustelinae</taxon>
        <taxon>Mustela</taxon>
    </lineage>
</organism>
<sequence>MKNKLKKSRRERMPGHPSGGSGRCQSEPGSSDGGCHNGCESGTPGGEATVTRTLPWGCSAVRESQVGARRTRCYRSLGTCCCGSHTRSLLFCSKAY</sequence>
<dbReference type="Ensembl" id="ENSMPUT00000006701.1">
    <property type="protein sequence ID" value="ENSMPUP00000006588.1"/>
    <property type="gene ID" value="ENSMPUG00000006642.1"/>
</dbReference>
<protein>
    <submittedName>
        <fullName evidence="2">Uncharacterized protein</fullName>
    </submittedName>
</protein>
<evidence type="ECO:0000313" key="2">
    <source>
        <dbReference type="Ensembl" id="ENSMPUP00000006588.1"/>
    </source>
</evidence>
<accession>M3Y5I7</accession>
<dbReference type="AlphaFoldDB" id="M3Y5I7"/>
<dbReference type="InParanoid" id="M3Y5I7"/>
<reference evidence="2" key="1">
    <citation type="submission" date="2024-06" db="UniProtKB">
        <authorList>
            <consortium name="Ensembl"/>
        </authorList>
    </citation>
    <scope>IDENTIFICATION</scope>
</reference>